<keyword evidence="3 14" id="KW-0812">Transmembrane</keyword>
<keyword evidence="2 12" id="KW-0245">EGF-like domain</keyword>
<feature type="domain" description="EGF-like" evidence="16">
    <location>
        <begin position="1114"/>
        <end position="1150"/>
    </location>
</feature>
<name>A0AAN8AN67_ELEMC</name>
<dbReference type="PROSITE" id="PS00022">
    <property type="entry name" value="EGF_1"/>
    <property type="match status" value="4"/>
</dbReference>
<keyword evidence="7 14" id="KW-1133">Transmembrane helix</keyword>
<comment type="caution">
    <text evidence="12">Lacks conserved residue(s) required for the propagation of feature annotation.</text>
</comment>
<organism evidence="18 19">
    <name type="scientific">Eleginops maclovinus</name>
    <name type="common">Patagonian blennie</name>
    <name type="synonym">Eleginus maclovinus</name>
    <dbReference type="NCBI Taxonomy" id="56733"/>
    <lineage>
        <taxon>Eukaryota</taxon>
        <taxon>Metazoa</taxon>
        <taxon>Chordata</taxon>
        <taxon>Craniata</taxon>
        <taxon>Vertebrata</taxon>
        <taxon>Euteleostomi</taxon>
        <taxon>Actinopterygii</taxon>
        <taxon>Neopterygii</taxon>
        <taxon>Teleostei</taxon>
        <taxon>Neoteleostei</taxon>
        <taxon>Acanthomorphata</taxon>
        <taxon>Eupercaria</taxon>
        <taxon>Perciformes</taxon>
        <taxon>Notothenioidei</taxon>
        <taxon>Eleginopidae</taxon>
        <taxon>Eleginops</taxon>
    </lineage>
</organism>
<dbReference type="InterPro" id="IPR015919">
    <property type="entry name" value="Cadherin-like_sf"/>
</dbReference>
<dbReference type="FunFam" id="2.60.40.60:FF:000015">
    <property type="entry name" value="FAT atypical cadherin 1"/>
    <property type="match status" value="2"/>
</dbReference>
<reference evidence="18 19" key="2">
    <citation type="journal article" date="2023" name="Mol. Biol. Evol.">
        <title>Genomics of Secondarily Temperate Adaptation in the Only Non-Antarctic Icefish.</title>
        <authorList>
            <person name="Rivera-Colon A.G."/>
            <person name="Rayamajhi N."/>
            <person name="Minhas B.F."/>
            <person name="Madrigal G."/>
            <person name="Bilyk K.T."/>
            <person name="Yoon V."/>
            <person name="Hune M."/>
            <person name="Gregory S."/>
            <person name="Cheng C.H.C."/>
            <person name="Catchen J.M."/>
        </authorList>
    </citation>
    <scope>NUCLEOTIDE SEQUENCE [LARGE SCALE GENOMIC DNA]</scope>
    <source>
        <strain evidence="18">JMC-PN-2008</strain>
    </source>
</reference>
<feature type="domain" description="EGF-like" evidence="16">
    <location>
        <begin position="855"/>
        <end position="891"/>
    </location>
</feature>
<dbReference type="GO" id="GO:0007156">
    <property type="term" value="P:homophilic cell adhesion via plasma membrane adhesion molecules"/>
    <property type="evidence" value="ECO:0007669"/>
    <property type="project" value="InterPro"/>
</dbReference>
<keyword evidence="8 14" id="KW-0472">Membrane</keyword>
<dbReference type="InterPro" id="IPR000742">
    <property type="entry name" value="EGF"/>
</dbReference>
<keyword evidence="10" id="KW-0325">Glycoprotein</keyword>
<evidence type="ECO:0000256" key="5">
    <source>
        <dbReference type="ARBA" id="ARBA00022837"/>
    </source>
</evidence>
<feature type="region of interest" description="Disordered" evidence="13">
    <location>
        <begin position="1626"/>
        <end position="1663"/>
    </location>
</feature>
<evidence type="ECO:0000256" key="10">
    <source>
        <dbReference type="ARBA" id="ARBA00023180"/>
    </source>
</evidence>
<feature type="disulfide bond" evidence="12">
    <location>
        <begin position="1140"/>
        <end position="1149"/>
    </location>
</feature>
<dbReference type="Pfam" id="PF00028">
    <property type="entry name" value="Cadherin"/>
    <property type="match status" value="7"/>
</dbReference>
<evidence type="ECO:0000259" key="16">
    <source>
        <dbReference type="PROSITE" id="PS50026"/>
    </source>
</evidence>
<evidence type="ECO:0000256" key="6">
    <source>
        <dbReference type="ARBA" id="ARBA00022889"/>
    </source>
</evidence>
<evidence type="ECO:0000256" key="9">
    <source>
        <dbReference type="ARBA" id="ARBA00023157"/>
    </source>
</evidence>
<dbReference type="FunFam" id="2.60.40.60:FF:000276">
    <property type="entry name" value="FAT atypical cadherin 2"/>
    <property type="match status" value="1"/>
</dbReference>
<dbReference type="PROSITE" id="PS00232">
    <property type="entry name" value="CADHERIN_1"/>
    <property type="match status" value="4"/>
</dbReference>
<feature type="domain" description="Laminin G" evidence="15">
    <location>
        <begin position="929"/>
        <end position="1110"/>
    </location>
</feature>
<dbReference type="PROSITE" id="PS50026">
    <property type="entry name" value="EGF_3"/>
    <property type="match status" value="3"/>
</dbReference>
<dbReference type="CDD" id="cd00110">
    <property type="entry name" value="LamG"/>
    <property type="match status" value="2"/>
</dbReference>
<gene>
    <name evidence="18" type="ORF">PBY51_009848</name>
</gene>
<feature type="disulfide bond" evidence="12">
    <location>
        <begin position="881"/>
        <end position="890"/>
    </location>
</feature>
<dbReference type="GO" id="GO:0009653">
    <property type="term" value="P:anatomical structure morphogenesis"/>
    <property type="evidence" value="ECO:0007669"/>
    <property type="project" value="UniProtKB-ARBA"/>
</dbReference>
<dbReference type="InterPro" id="IPR002126">
    <property type="entry name" value="Cadherin-like_dom"/>
</dbReference>
<evidence type="ECO:0000256" key="8">
    <source>
        <dbReference type="ARBA" id="ARBA00023136"/>
    </source>
</evidence>
<feature type="domain" description="Cadherin" evidence="17">
    <location>
        <begin position="82"/>
        <end position="188"/>
    </location>
</feature>
<dbReference type="InterPro" id="IPR000152">
    <property type="entry name" value="EGF-type_Asp/Asn_hydroxyl_site"/>
</dbReference>
<protein>
    <submittedName>
        <fullName evidence="18">Uncharacterized protein</fullName>
    </submittedName>
</protein>
<dbReference type="Pfam" id="PF00008">
    <property type="entry name" value="EGF"/>
    <property type="match status" value="2"/>
</dbReference>
<dbReference type="SMART" id="SM00112">
    <property type="entry name" value="CA"/>
    <property type="match status" value="7"/>
</dbReference>
<evidence type="ECO:0000256" key="11">
    <source>
        <dbReference type="PROSITE-ProRule" id="PRU00043"/>
    </source>
</evidence>
<evidence type="ECO:0000259" key="15">
    <source>
        <dbReference type="PROSITE" id="PS50025"/>
    </source>
</evidence>
<feature type="domain" description="Laminin G" evidence="15">
    <location>
        <begin position="1156"/>
        <end position="1340"/>
    </location>
</feature>
<evidence type="ECO:0000313" key="19">
    <source>
        <dbReference type="Proteomes" id="UP001346869"/>
    </source>
</evidence>
<feature type="domain" description="Cadherin" evidence="17">
    <location>
        <begin position="712"/>
        <end position="805"/>
    </location>
</feature>
<proteinExistence type="predicted"/>
<evidence type="ECO:0000256" key="1">
    <source>
        <dbReference type="ARBA" id="ARBA00004370"/>
    </source>
</evidence>
<evidence type="ECO:0000256" key="13">
    <source>
        <dbReference type="SAM" id="MobiDB-lite"/>
    </source>
</evidence>
<dbReference type="PANTHER" id="PTHR24025:SF31">
    <property type="entry name" value="NEURAL-CADHERIN"/>
    <property type="match status" value="1"/>
</dbReference>
<dbReference type="FunFam" id="2.60.40.60:FF:000020">
    <property type="entry name" value="Dachsous cadherin-related 1b"/>
    <property type="match status" value="2"/>
</dbReference>
<dbReference type="SUPFAM" id="SSF57196">
    <property type="entry name" value="EGF/Laminin"/>
    <property type="match status" value="1"/>
</dbReference>
<evidence type="ECO:0000256" key="7">
    <source>
        <dbReference type="ARBA" id="ARBA00022989"/>
    </source>
</evidence>
<dbReference type="SUPFAM" id="SSF49313">
    <property type="entry name" value="Cadherin-like"/>
    <property type="match status" value="8"/>
</dbReference>
<evidence type="ECO:0000313" key="18">
    <source>
        <dbReference type="EMBL" id="KAK5868871.1"/>
    </source>
</evidence>
<dbReference type="CDD" id="cd11304">
    <property type="entry name" value="Cadherin_repeat"/>
    <property type="match status" value="7"/>
</dbReference>
<feature type="domain" description="EGF-like" evidence="16">
    <location>
        <begin position="893"/>
        <end position="928"/>
    </location>
</feature>
<dbReference type="CDD" id="cd00054">
    <property type="entry name" value="EGF_CA"/>
    <property type="match status" value="3"/>
</dbReference>
<dbReference type="Gene3D" id="2.10.25.10">
    <property type="entry name" value="Laminin"/>
    <property type="match status" value="3"/>
</dbReference>
<accession>A0AAN8AN67</accession>
<dbReference type="Pfam" id="PF02210">
    <property type="entry name" value="Laminin_G_2"/>
    <property type="match status" value="2"/>
</dbReference>
<keyword evidence="6" id="KW-0130">Cell adhesion</keyword>
<dbReference type="Gene3D" id="2.60.120.200">
    <property type="match status" value="2"/>
</dbReference>
<dbReference type="InterPro" id="IPR001881">
    <property type="entry name" value="EGF-like_Ca-bd_dom"/>
</dbReference>
<feature type="domain" description="Cadherin" evidence="17">
    <location>
        <begin position="394"/>
        <end position="498"/>
    </location>
</feature>
<feature type="domain" description="Cadherin" evidence="17">
    <location>
        <begin position="292"/>
        <end position="393"/>
    </location>
</feature>
<feature type="disulfide bond" evidence="12">
    <location>
        <begin position="918"/>
        <end position="927"/>
    </location>
</feature>
<feature type="domain" description="Cadherin" evidence="17">
    <location>
        <begin position="603"/>
        <end position="703"/>
    </location>
</feature>
<dbReference type="PANTHER" id="PTHR24025">
    <property type="entry name" value="DESMOGLEIN FAMILY MEMBER"/>
    <property type="match status" value="1"/>
</dbReference>
<feature type="transmembrane region" description="Helical" evidence="14">
    <location>
        <begin position="1415"/>
        <end position="1436"/>
    </location>
</feature>
<evidence type="ECO:0000256" key="4">
    <source>
        <dbReference type="ARBA" id="ARBA00022737"/>
    </source>
</evidence>
<keyword evidence="4" id="KW-0677">Repeat</keyword>
<comment type="subcellular location">
    <subcellularLocation>
        <location evidence="1">Membrane</location>
    </subcellularLocation>
</comment>
<evidence type="ECO:0000256" key="2">
    <source>
        <dbReference type="ARBA" id="ARBA00022536"/>
    </source>
</evidence>
<feature type="domain" description="Cadherin" evidence="17">
    <location>
        <begin position="499"/>
        <end position="602"/>
    </location>
</feature>
<keyword evidence="9 12" id="KW-1015">Disulfide bond</keyword>
<dbReference type="PROSITE" id="PS01186">
    <property type="entry name" value="EGF_2"/>
    <property type="match status" value="2"/>
</dbReference>
<dbReference type="PROSITE" id="PS00010">
    <property type="entry name" value="ASX_HYDROXYL"/>
    <property type="match status" value="2"/>
</dbReference>
<dbReference type="FunFam" id="2.10.25.10:FF:000006">
    <property type="entry name" value="Versican core protein-like isoform 1"/>
    <property type="match status" value="1"/>
</dbReference>
<dbReference type="InterPro" id="IPR013320">
    <property type="entry name" value="ConA-like_dom_sf"/>
</dbReference>
<evidence type="ECO:0000256" key="14">
    <source>
        <dbReference type="SAM" id="Phobius"/>
    </source>
</evidence>
<keyword evidence="19" id="KW-1185">Reference proteome</keyword>
<feature type="domain" description="Cadherin" evidence="17">
    <location>
        <begin position="4"/>
        <end position="77"/>
    </location>
</feature>
<keyword evidence="5 11" id="KW-0106">Calcium</keyword>
<evidence type="ECO:0000256" key="12">
    <source>
        <dbReference type="PROSITE-ProRule" id="PRU00076"/>
    </source>
</evidence>
<dbReference type="GO" id="GO:0005886">
    <property type="term" value="C:plasma membrane"/>
    <property type="evidence" value="ECO:0007669"/>
    <property type="project" value="InterPro"/>
</dbReference>
<dbReference type="PROSITE" id="PS50025">
    <property type="entry name" value="LAM_G_DOMAIN"/>
    <property type="match status" value="2"/>
</dbReference>
<dbReference type="Gene3D" id="2.60.40.60">
    <property type="entry name" value="Cadherins"/>
    <property type="match status" value="9"/>
</dbReference>
<evidence type="ECO:0000256" key="3">
    <source>
        <dbReference type="ARBA" id="ARBA00022692"/>
    </source>
</evidence>
<feature type="disulfide bond" evidence="12">
    <location>
        <begin position="897"/>
        <end position="907"/>
    </location>
</feature>
<reference evidence="18 19" key="1">
    <citation type="journal article" date="2023" name="Genes (Basel)">
        <title>Chromosome-Level Genome Assembly and Circadian Gene Repertoire of the Patagonia Blennie Eleginops maclovinus-The Closest Ancestral Proxy of Antarctic Cryonotothenioids.</title>
        <authorList>
            <person name="Cheng C.C."/>
            <person name="Rivera-Colon A.G."/>
            <person name="Minhas B.F."/>
            <person name="Wilson L."/>
            <person name="Rayamajhi N."/>
            <person name="Vargas-Chacoff L."/>
            <person name="Catchen J.M."/>
        </authorList>
    </citation>
    <scope>NUCLEOTIDE SEQUENCE [LARGE SCALE GENOMIC DNA]</scope>
    <source>
        <strain evidence="18">JMC-PN-2008</strain>
    </source>
</reference>
<dbReference type="EMBL" id="JAUZQC010000007">
    <property type="protein sequence ID" value="KAK5868871.1"/>
    <property type="molecule type" value="Genomic_DNA"/>
</dbReference>
<dbReference type="GO" id="GO:0005911">
    <property type="term" value="C:cell-cell junction"/>
    <property type="evidence" value="ECO:0007669"/>
    <property type="project" value="TreeGrafter"/>
</dbReference>
<dbReference type="InterPro" id="IPR001791">
    <property type="entry name" value="Laminin_G"/>
</dbReference>
<feature type="domain" description="Cadherin" evidence="17">
    <location>
        <begin position="188"/>
        <end position="291"/>
    </location>
</feature>
<dbReference type="SUPFAM" id="SSF49899">
    <property type="entry name" value="Concanavalin A-like lectins/glucanases"/>
    <property type="match status" value="2"/>
</dbReference>
<dbReference type="SMART" id="SM00179">
    <property type="entry name" value="EGF_CA"/>
    <property type="match status" value="3"/>
</dbReference>
<evidence type="ECO:0000259" key="17">
    <source>
        <dbReference type="PROSITE" id="PS50268"/>
    </source>
</evidence>
<sequence>MAFTKTVYSFEVKENTVPGTVVGKVETVFEALTPIKYSVQEDDGENLFLLSPFSGEFLLSRSLDFEAQRFYILTVVVQQGDSQDTFSALLLEDTVVGTCFLPLNVSDKDDGNNGALKLTVAVGADEEMFFINGAGTLCLKTELDRERQPFYNLTVTANDCVQPVSLQFTTTAHVIVVVDDINDNAPSFVSAKTISIQEDTAPHSVIMTLHAEDKDTGSNGEVVYYLNNTSSGIFSIDNRGGKIYLEEALDREQLDTLTITVTATDKGSPRMATTGNITVHVEDVNDHDPEFSQSTFSLTVREDIPRGTSLLQVQALDRDIGANGQVRYILTQENPFVVDSVRGVITVMDKLDRERNSNYTLIITAVDKGDIHRSSTAAISLTVLDVNDFAPLFTPQTLTLHVMENEEEPSQLTHQVSAFDEDVGINSQLTYFIHTGNRDGLFSITPNGTFHILHSLDRERESLYFVTIIAVDSGLPPLTGTLTLHVVVDDVNDNSPEFTEEVYNTIVSEDCSVGTVFSMITASDIDEGLNGEIRYSMENLDVPFAIEETSGELFTTKVLDRETVAIYRLMVIGSDKHPAQPMSSSVLVTVLIGDINDHWPQFLNSPYVAYVPTEMAPGSVVCAVRATDEDTEINAELHYSLYGQSLDLFSIQPYSGTVFASSALWRTEAIVVNVYVEDAGENPKFDVTTISIRFQNASEFPEMNVDVINGFLSEDTTLGTLVAVVSATSSRAEPVSFYLASGNIEDMFYVEQASGVLTVESPLDYENKKAFTLLVEVRDSGSPPFSSFAEIHINISDVNDNFPQFTQADYRCEVFENSPPSWVCDVLAIDADSGSYGSFYCHCQSGFSGFFCSPDEDKCLKVKCQNGGACIPTQDGYHCHCVPGFEGEMCEQPINHCRSTPCVEGSCTNSQTGFSCQCPFGVSGVHCEEQSYGFEELSFMEFPPLDRRTNLISLEFATVQRKSLLLYNPGGTSSREFFALEILDGVIHLSYDLGSGPVRLHTNKQVADGYFHSVTARRIGNMGSLHVDNCTDEEKTGFCFSQSAGSSLKRTLDVGSNMMFGGIKTFESVLLHPGQIKTHDFVGCIRSIHVNGILLRPSMALATYNILDRCPRTTPSPCHSNPCQNSGVCHDLWSDYYCECKSIFTGSNCAKEMSEELVLRFNGNDYIEYVIKERFKRDYLLKGLLYDKQDENGRASRVVEIKFKTEDDGVLISVVGQTGFSMLKIKDRRPVYISKDTQSGHELDFTVDSPVADGVWHVLALLSNRQTTFLHLDNTSALNITEHSMDLSPVSVEKIILGAAVTGFTGCVQYFNVSGYTLPVSGHSEIVEVWPSSTLIQPSCSSPAVCLSSSCSEGDTAGVHCLSAHCQNRLGGCGLALRNTSCVCLHNVSDHACDICLLTTESRNQCPEAQGSAPLWLLALILPLISILMIIGICVYKVRHHKAEGQSDSSQHEPEHGTGNVVFCFDDNRTLTDAESNMQNVPIRACQLRLSAEFYRDASLTSVLPVPKTELEYYEIGSISSELHSDTASLTLSWHKHLYSTKGVKADPKQRGDLRMLLAEFKKECSSEERTTSQIKPQDVAFLNKQLLTKIDLQYAPFCHKKKLVELEYLDPVRCLTLQEISKLNTPQDKTMSHQASLKSGPTKTNTLINGSSDSEADSTLTGSESECGQFACNYRPQGILPVSALLKPTFPSDAGQHEAESAPSSMFEQWENILNMHLPFSSYAPVFEDIACLPTDQMYSYEMHSDKEEII</sequence>
<dbReference type="SMART" id="SM00282">
    <property type="entry name" value="LamG"/>
    <property type="match status" value="2"/>
</dbReference>
<dbReference type="PRINTS" id="PR00205">
    <property type="entry name" value="CADHERIN"/>
</dbReference>
<dbReference type="GO" id="GO:0005509">
    <property type="term" value="F:calcium ion binding"/>
    <property type="evidence" value="ECO:0007669"/>
    <property type="project" value="UniProtKB-UniRule"/>
</dbReference>
<dbReference type="SMART" id="SM00181">
    <property type="entry name" value="EGF"/>
    <property type="match status" value="4"/>
</dbReference>
<dbReference type="InterPro" id="IPR020894">
    <property type="entry name" value="Cadherin_CS"/>
</dbReference>
<dbReference type="PROSITE" id="PS50268">
    <property type="entry name" value="CADHERIN_2"/>
    <property type="match status" value="8"/>
</dbReference>
<dbReference type="InterPro" id="IPR050971">
    <property type="entry name" value="Cadherin-domain_protein"/>
</dbReference>
<dbReference type="Proteomes" id="UP001346869">
    <property type="component" value="Unassembled WGS sequence"/>
</dbReference>
<comment type="caution">
    <text evidence="18">The sequence shown here is derived from an EMBL/GenBank/DDBJ whole genome shotgun (WGS) entry which is preliminary data.</text>
</comment>